<reference evidence="2" key="1">
    <citation type="submission" date="2013-03" db="EMBL/GenBank/DDBJ databases">
        <authorList>
            <person name="Aslett M."/>
        </authorList>
    </citation>
    <scope>NUCLEOTIDE SEQUENCE [LARGE SCALE GENOMIC DNA]</scope>
    <source>
        <strain evidence="2">ISE/inbred ISE</strain>
    </source>
</reference>
<name>W6NF33_HAECO</name>
<sequence>MFSSDGDMVLLDGQVPTSQGRCHRSTFEESQAVLYGDDPGFTSSSGLLKSMTGAIRGVPFISTVGDAGAGFVINLSLLVAAVVFHFISYSFSDHGVSFVCDSM</sequence>
<feature type="transmembrane region" description="Helical" evidence="1">
    <location>
        <begin position="67"/>
        <end position="87"/>
    </location>
</feature>
<gene>
    <name evidence="2" type="ORF">HCOI_00605400</name>
</gene>
<proteinExistence type="predicted"/>
<reference evidence="2" key="2">
    <citation type="submission" date="2013-05" db="EMBL/GenBank/DDBJ databases">
        <title>The genome and transcriptome of Haemonchus contortus: a key model parasite for drug and vaccine discovery.</title>
        <authorList>
            <person name="Laing R."/>
            <person name="Kikuchi T."/>
            <person name="Martinelli A."/>
            <person name="Tsai I.J."/>
            <person name="Beech R.N."/>
            <person name="Redman E."/>
            <person name="Holroyd N."/>
            <person name="Bartley D.J."/>
            <person name="Beasley H."/>
            <person name="Britton C."/>
            <person name="Curran D."/>
            <person name="Devaney E."/>
            <person name="Gilabert A."/>
            <person name="Jackson F."/>
            <person name="Hunt M."/>
            <person name="Johnston S."/>
            <person name="Kryukov I."/>
            <person name="Li K."/>
            <person name="Morrison A.A."/>
            <person name="Reid A.J."/>
            <person name="Sargison N."/>
            <person name="Saunders G."/>
            <person name="Wasmuth J.D."/>
            <person name="Wolstenholme A."/>
            <person name="Berriman M."/>
            <person name="Gilleard J.S."/>
            <person name="Cotton J.A."/>
        </authorList>
    </citation>
    <scope>NUCLEOTIDE SEQUENCE [LARGE SCALE GENOMIC DNA]</scope>
    <source>
        <strain evidence="2">ISE/inbred ISE</strain>
    </source>
</reference>
<protein>
    <submittedName>
        <fullName evidence="2">Uncharacterized protein</fullName>
    </submittedName>
</protein>
<accession>W6NF33</accession>
<keyword evidence="1" id="KW-0812">Transmembrane</keyword>
<keyword evidence="1" id="KW-1133">Transmembrane helix</keyword>
<dbReference type="AlphaFoldDB" id="W6NF33"/>
<keyword evidence="1" id="KW-0472">Membrane</keyword>
<evidence type="ECO:0000256" key="1">
    <source>
        <dbReference type="SAM" id="Phobius"/>
    </source>
</evidence>
<dbReference type="EMBL" id="CAVP010059588">
    <property type="protein sequence ID" value="CDL95921.1"/>
    <property type="molecule type" value="Genomic_DNA"/>
</dbReference>
<organism evidence="2">
    <name type="scientific">Haemonchus contortus</name>
    <name type="common">Barber pole worm</name>
    <dbReference type="NCBI Taxonomy" id="6289"/>
    <lineage>
        <taxon>Eukaryota</taxon>
        <taxon>Metazoa</taxon>
        <taxon>Ecdysozoa</taxon>
        <taxon>Nematoda</taxon>
        <taxon>Chromadorea</taxon>
        <taxon>Rhabditida</taxon>
        <taxon>Rhabditina</taxon>
        <taxon>Rhabditomorpha</taxon>
        <taxon>Strongyloidea</taxon>
        <taxon>Trichostrongylidae</taxon>
        <taxon>Haemonchus</taxon>
    </lineage>
</organism>
<evidence type="ECO:0000313" key="2">
    <source>
        <dbReference type="EMBL" id="CDL95921.1"/>
    </source>
</evidence>
<comment type="caution">
    <text evidence="2">The sequence shown here is derived from an EMBL/GenBank/DDBJ whole genome shotgun (WGS) entry which is preliminary data.</text>
</comment>